<keyword evidence="7" id="KW-0808">Transferase</keyword>
<dbReference type="EC" id="2.7.9.2" evidence="5"/>
<accession>A0A1Y1CGF3</accession>
<dbReference type="OrthoDB" id="9812167at2"/>
<keyword evidence="12" id="KW-0460">Magnesium</keyword>
<dbReference type="InterPro" id="IPR002192">
    <property type="entry name" value="PPDK_AMP/ATP-bd"/>
</dbReference>
<name>A0A1Y1CGF3_9BACT</name>
<dbReference type="Proteomes" id="UP000218267">
    <property type="component" value="Chromosome"/>
</dbReference>
<reference evidence="16 17" key="1">
    <citation type="journal article" date="2018" name="Mar. Genomics">
        <title>Complete genome sequence of Marinifilaceae bacterium strain SPP2, isolated from the Antarctic marine sediment.</title>
        <authorList>
            <person name="Watanabe M."/>
            <person name="Kojima H."/>
            <person name="Fukui M."/>
        </authorList>
    </citation>
    <scope>NUCLEOTIDE SEQUENCE [LARGE SCALE GENOMIC DNA]</scope>
    <source>
        <strain evidence="16 17">SPP2</strain>
    </source>
</reference>
<dbReference type="Gene3D" id="3.30.1490.20">
    <property type="entry name" value="ATP-grasp fold, A domain"/>
    <property type="match status" value="1"/>
</dbReference>
<dbReference type="PANTHER" id="PTHR43030:SF1">
    <property type="entry name" value="PHOSPHOENOLPYRUVATE SYNTHASE"/>
    <property type="match status" value="1"/>
</dbReference>
<evidence type="ECO:0000256" key="8">
    <source>
        <dbReference type="ARBA" id="ARBA00022723"/>
    </source>
</evidence>
<dbReference type="SUPFAM" id="SSF56059">
    <property type="entry name" value="Glutathione synthetase ATP-binding domain-like"/>
    <property type="match status" value="1"/>
</dbReference>
<evidence type="ECO:0000256" key="12">
    <source>
        <dbReference type="ARBA" id="ARBA00022842"/>
    </source>
</evidence>
<dbReference type="EMBL" id="AP018042">
    <property type="protein sequence ID" value="BAX79456.1"/>
    <property type="molecule type" value="Genomic_DNA"/>
</dbReference>
<evidence type="ECO:0000259" key="15">
    <source>
        <dbReference type="Pfam" id="PF01326"/>
    </source>
</evidence>
<keyword evidence="9" id="KW-0547">Nucleotide-binding</keyword>
<evidence type="ECO:0000256" key="1">
    <source>
        <dbReference type="ARBA" id="ARBA00001946"/>
    </source>
</evidence>
<proteinExistence type="inferred from homology"/>
<evidence type="ECO:0000256" key="3">
    <source>
        <dbReference type="ARBA" id="ARBA00004742"/>
    </source>
</evidence>
<dbReference type="InterPro" id="IPR006319">
    <property type="entry name" value="PEP_synth"/>
</dbReference>
<evidence type="ECO:0000256" key="10">
    <source>
        <dbReference type="ARBA" id="ARBA00022777"/>
    </source>
</evidence>
<dbReference type="PANTHER" id="PTHR43030">
    <property type="entry name" value="PHOSPHOENOLPYRUVATE SYNTHASE"/>
    <property type="match status" value="1"/>
</dbReference>
<dbReference type="GO" id="GO:0005524">
    <property type="term" value="F:ATP binding"/>
    <property type="evidence" value="ECO:0007669"/>
    <property type="project" value="UniProtKB-KW"/>
</dbReference>
<dbReference type="RefSeq" id="WP_096428359.1">
    <property type="nucleotide sequence ID" value="NZ_AP018042.1"/>
</dbReference>
<reference evidence="17" key="2">
    <citation type="journal article" date="2020" name="Antonie Van Leeuwenhoek">
        <title>Labilibaculum antarcticum sp. nov., a novel facultative anaerobic, psychrotorelant bacterium isolated from marine sediment of Antarctica.</title>
        <authorList>
            <person name="Watanabe M."/>
            <person name="Kojima H."/>
            <person name="Fukui M."/>
        </authorList>
    </citation>
    <scope>NUCLEOTIDE SEQUENCE [LARGE SCALE GENOMIC DNA]</scope>
    <source>
        <strain evidence="17">SPP2</strain>
    </source>
</reference>
<dbReference type="KEGG" id="mbas:ALGA_1070"/>
<dbReference type="AlphaFoldDB" id="A0A1Y1CGF3"/>
<evidence type="ECO:0000256" key="4">
    <source>
        <dbReference type="ARBA" id="ARBA00007837"/>
    </source>
</evidence>
<keyword evidence="10 16" id="KW-0418">Kinase</keyword>
<evidence type="ECO:0000256" key="9">
    <source>
        <dbReference type="ARBA" id="ARBA00022741"/>
    </source>
</evidence>
<evidence type="ECO:0000256" key="6">
    <source>
        <dbReference type="ARBA" id="ARBA00021623"/>
    </source>
</evidence>
<comment type="cofactor">
    <cofactor evidence="1">
        <name>Mg(2+)</name>
        <dbReference type="ChEBI" id="CHEBI:18420"/>
    </cofactor>
</comment>
<comment type="pathway">
    <text evidence="3">Carbohydrate biosynthesis; gluconeogenesis.</text>
</comment>
<evidence type="ECO:0000256" key="13">
    <source>
        <dbReference type="ARBA" id="ARBA00033470"/>
    </source>
</evidence>
<organism evidence="16 17">
    <name type="scientific">Labilibaculum antarcticum</name>
    <dbReference type="NCBI Taxonomy" id="1717717"/>
    <lineage>
        <taxon>Bacteria</taxon>
        <taxon>Pseudomonadati</taxon>
        <taxon>Bacteroidota</taxon>
        <taxon>Bacteroidia</taxon>
        <taxon>Marinilabiliales</taxon>
        <taxon>Marinifilaceae</taxon>
        <taxon>Labilibaculum</taxon>
    </lineage>
</organism>
<keyword evidence="16" id="KW-0670">Pyruvate</keyword>
<comment type="function">
    <text evidence="2">Catalyzes the phosphorylation of pyruvate to phosphoenolpyruvate.</text>
</comment>
<evidence type="ECO:0000313" key="17">
    <source>
        <dbReference type="Proteomes" id="UP000218267"/>
    </source>
</evidence>
<gene>
    <name evidence="16" type="ORF">ALGA_1070</name>
</gene>
<dbReference type="Pfam" id="PF01326">
    <property type="entry name" value="PPDK_N"/>
    <property type="match status" value="1"/>
</dbReference>
<keyword evidence="11" id="KW-0067">ATP-binding</keyword>
<evidence type="ECO:0000256" key="7">
    <source>
        <dbReference type="ARBA" id="ARBA00022679"/>
    </source>
</evidence>
<keyword evidence="8" id="KW-0479">Metal-binding</keyword>
<evidence type="ECO:0000256" key="14">
    <source>
        <dbReference type="ARBA" id="ARBA00047700"/>
    </source>
</evidence>
<protein>
    <recommendedName>
        <fullName evidence="6">Phosphoenolpyruvate synthase</fullName>
        <ecNumber evidence="5">2.7.9.2</ecNumber>
    </recommendedName>
    <alternativeName>
        <fullName evidence="13">Pyruvate, water dikinase</fullName>
    </alternativeName>
</protein>
<evidence type="ECO:0000256" key="11">
    <source>
        <dbReference type="ARBA" id="ARBA00022840"/>
    </source>
</evidence>
<dbReference type="InterPro" id="IPR013815">
    <property type="entry name" value="ATP_grasp_subdomain_1"/>
</dbReference>
<evidence type="ECO:0000313" key="16">
    <source>
        <dbReference type="EMBL" id="BAX79456.1"/>
    </source>
</evidence>
<keyword evidence="17" id="KW-1185">Reference proteome</keyword>
<feature type="domain" description="Pyruvate phosphate dikinase AMP/ATP-binding" evidence="15">
    <location>
        <begin position="440"/>
        <end position="811"/>
    </location>
</feature>
<dbReference type="GO" id="GO:0008986">
    <property type="term" value="F:pyruvate, water dikinase activity"/>
    <property type="evidence" value="ECO:0007669"/>
    <property type="project" value="UniProtKB-EC"/>
</dbReference>
<evidence type="ECO:0000256" key="2">
    <source>
        <dbReference type="ARBA" id="ARBA00002988"/>
    </source>
</evidence>
<comment type="similarity">
    <text evidence="4">Belongs to the PEP-utilizing enzyme family.</text>
</comment>
<sequence length="991" mass="114206">MEEVSISKIYKRKKNDRDIFQELMPFKVKEILLIATYYDAYTIVREGQFSDKIVGEYLQLNLYAAPRFTSVSTNDEALEALKNRTYDVVILMAGLDKESPLKLSQEIKLDHPEIPVLVLVNNNSDLAYFDRAADKIKNNIDRVFVWNGSTKIFMAMTKYVEDRMNLETDTKSGDVRVILLVEDSVKYYSRYLPLLYTSVMTQTQKVISDEGDIDEMHKILKMRARPKVILVSTYEDAVEVIDNYLENLLCVISDVRFSKDGKLDDDSGVDLIKYVQEKNMKIPCLMQSHDTDNAIRAMQVDADFINKNSDTLALDIYNFIYTKLGFGDFVFRNQSGTKVAMAKSMEEFEEKLKYVPDESLLFHSKRNGISTWLMARGEINIAKKLRRYQIEDFKSVKELRKFCLDVFESSRIKQLRGRIIKFRPNIVNSNHYIVRLGQGSLGGKGRGLAFLCNFIENIYFTKLIKDINISIPKTAIIGVDEYDNFIEKNNLYDKIYIDKNYKKVRNLFAKGELSDKLRRRLRQYLEEMTCPIAVRSSGLFEDSLMQPFAGVYATYLLPNNHPDIEERFRQLVTAVKLIYASIFTPEAQSYFSAVDYKIEEEKMAVIIQEVVGQETNGRYYPNISGVAQSYNYYPFSYMKPEDGFAVIAIGLGKYVVGGEKTHRFCPEHPKLQLASIEDQMKDSQKYFYGIDMHKDVFDLVKDGEDAITTKYQLADAEKDGNLLHCASVYDYQNDRLEPDLNLRGPRVVNFANILKYNQVPVAHALSVLLNIFKQAMGAPIEIEFAVDLSKGKNNFPTFQLLQIKPLIRQEMSIDIDMSKVDKNKLVLLASKGMGNGKVDHVRDIVYMDIDKFDRTKTEEMALEIEKLNQKMKEQDRQYVLIGPGRWGTKDKFTGIPVLWSQISNAKVIVEQGLEDFPLDASLGSHFFHNVTSMNVGYFSVRNNTEQSFVNLDILSKQKVVEQIHYFKHVRFKEPLEILMDGKKQKSVISFK</sequence>
<comment type="catalytic activity">
    <reaction evidence="14">
        <text>pyruvate + ATP + H2O = phosphoenolpyruvate + AMP + phosphate + 2 H(+)</text>
        <dbReference type="Rhea" id="RHEA:11364"/>
        <dbReference type="ChEBI" id="CHEBI:15361"/>
        <dbReference type="ChEBI" id="CHEBI:15377"/>
        <dbReference type="ChEBI" id="CHEBI:15378"/>
        <dbReference type="ChEBI" id="CHEBI:30616"/>
        <dbReference type="ChEBI" id="CHEBI:43474"/>
        <dbReference type="ChEBI" id="CHEBI:58702"/>
        <dbReference type="ChEBI" id="CHEBI:456215"/>
        <dbReference type="EC" id="2.7.9.2"/>
    </reaction>
</comment>
<dbReference type="GO" id="GO:0046872">
    <property type="term" value="F:metal ion binding"/>
    <property type="evidence" value="ECO:0007669"/>
    <property type="project" value="UniProtKB-KW"/>
</dbReference>
<evidence type="ECO:0000256" key="5">
    <source>
        <dbReference type="ARBA" id="ARBA00011996"/>
    </source>
</evidence>